<reference evidence="1" key="1">
    <citation type="submission" date="2020-07" db="EMBL/GenBank/DDBJ databases">
        <title>Huge and variable diversity of episymbiotic CPR bacteria and DPANN archaea in groundwater ecosystems.</title>
        <authorList>
            <person name="He C.Y."/>
            <person name="Keren R."/>
            <person name="Whittaker M."/>
            <person name="Farag I.F."/>
            <person name="Doudna J."/>
            <person name="Cate J.H.D."/>
            <person name="Banfield J.F."/>
        </authorList>
    </citation>
    <scope>NUCLEOTIDE SEQUENCE</scope>
    <source>
        <strain evidence="1">NC_groundwater_1813_Pr3_B-0.1um_71_17</strain>
    </source>
</reference>
<evidence type="ECO:0008006" key="3">
    <source>
        <dbReference type="Google" id="ProtNLM"/>
    </source>
</evidence>
<protein>
    <recommendedName>
        <fullName evidence="3">HTH iclR-type domain-containing protein</fullName>
    </recommendedName>
</protein>
<gene>
    <name evidence="1" type="ORF">HZA61_01795</name>
</gene>
<accession>A0A933SAH0</accession>
<sequence length="367" mass="41333">MDEVFRRLAAQLPKAWRLEGPRLASESGRGAYATREIMDFESDGVVDAWADIIAGDDRVTLAIEVRERFEPRDAMRILLAFERATKSIARVSERSEAPPARMIVSRYFSPRSRDLLTESGWNYADSTGNVRIASERPALFLKLTGSERDPAPEARPLQSLRGPVAGRIVRALLDRKPPYGIRELARQAVTSPAMVSRVVALLQRDAIVDKDSNGPILKLDWRALLQRWAQEYQFTRSNRVERYLALRGFGPMFEKLRATQRRYAITGPFVAERRRTLATSRLAMMYTDDVPALARELELGASAAVANVLLAEPGDEAVYQGRWEEEGLWYVAPSQAAADLLTSGDRNPRLAEALIEWMGENEDAWRS</sequence>
<name>A0A933SAH0_UNCEI</name>
<evidence type="ECO:0000313" key="1">
    <source>
        <dbReference type="EMBL" id="MBI5168198.1"/>
    </source>
</evidence>
<evidence type="ECO:0000313" key="2">
    <source>
        <dbReference type="Proteomes" id="UP000696931"/>
    </source>
</evidence>
<dbReference type="EMBL" id="JACRIW010000016">
    <property type="protein sequence ID" value="MBI5168198.1"/>
    <property type="molecule type" value="Genomic_DNA"/>
</dbReference>
<organism evidence="1 2">
    <name type="scientific">Eiseniibacteriota bacterium</name>
    <dbReference type="NCBI Taxonomy" id="2212470"/>
    <lineage>
        <taxon>Bacteria</taxon>
        <taxon>Candidatus Eiseniibacteriota</taxon>
    </lineage>
</organism>
<proteinExistence type="predicted"/>
<comment type="caution">
    <text evidence="1">The sequence shown here is derived from an EMBL/GenBank/DDBJ whole genome shotgun (WGS) entry which is preliminary data.</text>
</comment>
<dbReference type="Proteomes" id="UP000696931">
    <property type="component" value="Unassembled WGS sequence"/>
</dbReference>
<dbReference type="AlphaFoldDB" id="A0A933SAH0"/>